<feature type="transmembrane region" description="Helical" evidence="1">
    <location>
        <begin position="99"/>
        <end position="116"/>
    </location>
</feature>
<dbReference type="KEGG" id="kbs:EPA93_05475"/>
<keyword evidence="1" id="KW-0812">Transmembrane</keyword>
<feature type="transmembrane region" description="Helical" evidence="1">
    <location>
        <begin position="278"/>
        <end position="300"/>
    </location>
</feature>
<feature type="transmembrane region" description="Helical" evidence="1">
    <location>
        <begin position="22"/>
        <end position="43"/>
    </location>
</feature>
<sequence length="356" mass="38701">MLKIADEQATYSHGWLTRWPDWIAYATMVWSLLYALLGLFWTLGSKGFPFGAGDPNPEYSIFRGLPVEVGAPLIAALGCLCTVVALCLASGWGRGIVRGAGRAFAWVCALLLLLVIPDDRLLACVAHSFLLHFEMFNWTVINEFYCILGGILWIGTAVVAGREAHQACLYCGRRSDIAIGWTRPEQALKWGRWAVAVAVFVPLIYCTTRWAFALGIPLGVSAEFLSSMERENPGIWLGGASIATLGLGGALLTLGLIQRWGEVFPRWMIGLAGKRVPPLLAIIPATVVSIIVIEAGIGLIRHTINGTGVFSAQALAQDPSTVVPGLFWPLWGIALGLATLAYYYRRRGRCTHCGQE</sequence>
<gene>
    <name evidence="2" type="ORF">EPA93_05475</name>
</gene>
<feature type="transmembrane region" description="Helical" evidence="1">
    <location>
        <begin position="235"/>
        <end position="257"/>
    </location>
</feature>
<keyword evidence="3" id="KW-1185">Reference proteome</keyword>
<dbReference type="Proteomes" id="UP000290365">
    <property type="component" value="Chromosome"/>
</dbReference>
<name>A0A4V0YY99_KTERU</name>
<protein>
    <recommendedName>
        <fullName evidence="4">DUF3995 domain-containing protein</fullName>
    </recommendedName>
</protein>
<feature type="transmembrane region" description="Helical" evidence="1">
    <location>
        <begin position="69"/>
        <end position="92"/>
    </location>
</feature>
<keyword evidence="1" id="KW-0472">Membrane</keyword>
<keyword evidence="1" id="KW-1133">Transmembrane helix</keyword>
<accession>A0A4V0YY99</accession>
<feature type="transmembrane region" description="Helical" evidence="1">
    <location>
        <begin position="193"/>
        <end position="215"/>
    </location>
</feature>
<feature type="transmembrane region" description="Helical" evidence="1">
    <location>
        <begin position="136"/>
        <end position="160"/>
    </location>
</feature>
<evidence type="ECO:0000313" key="3">
    <source>
        <dbReference type="Proteomes" id="UP000290365"/>
    </source>
</evidence>
<feature type="transmembrane region" description="Helical" evidence="1">
    <location>
        <begin position="326"/>
        <end position="344"/>
    </location>
</feature>
<evidence type="ECO:0000313" key="2">
    <source>
        <dbReference type="EMBL" id="QBD75481.1"/>
    </source>
</evidence>
<dbReference type="AlphaFoldDB" id="A0A4V0YY99"/>
<dbReference type="OrthoDB" id="2717873at2"/>
<dbReference type="EMBL" id="CP035758">
    <property type="protein sequence ID" value="QBD75481.1"/>
    <property type="molecule type" value="Genomic_DNA"/>
</dbReference>
<dbReference type="RefSeq" id="WP_129886079.1">
    <property type="nucleotide sequence ID" value="NZ_CP035758.1"/>
</dbReference>
<proteinExistence type="predicted"/>
<evidence type="ECO:0000256" key="1">
    <source>
        <dbReference type="SAM" id="Phobius"/>
    </source>
</evidence>
<organism evidence="2 3">
    <name type="scientific">Ktedonosporobacter rubrisoli</name>
    <dbReference type="NCBI Taxonomy" id="2509675"/>
    <lineage>
        <taxon>Bacteria</taxon>
        <taxon>Bacillati</taxon>
        <taxon>Chloroflexota</taxon>
        <taxon>Ktedonobacteria</taxon>
        <taxon>Ktedonobacterales</taxon>
        <taxon>Ktedonosporobacteraceae</taxon>
        <taxon>Ktedonosporobacter</taxon>
    </lineage>
</organism>
<reference evidence="2 3" key="1">
    <citation type="submission" date="2019-01" db="EMBL/GenBank/DDBJ databases">
        <title>Ktedonosporobacter rubrisoli SCAWS-G2.</title>
        <authorList>
            <person name="Huang Y."/>
            <person name="Yan B."/>
        </authorList>
    </citation>
    <scope>NUCLEOTIDE SEQUENCE [LARGE SCALE GENOMIC DNA]</scope>
    <source>
        <strain evidence="2 3">SCAWS-G2</strain>
    </source>
</reference>
<evidence type="ECO:0008006" key="4">
    <source>
        <dbReference type="Google" id="ProtNLM"/>
    </source>
</evidence>